<evidence type="ECO:0000256" key="3">
    <source>
        <dbReference type="ARBA" id="ARBA00022692"/>
    </source>
</evidence>
<dbReference type="PANTHER" id="PTHR33021">
    <property type="entry name" value="BLUE COPPER PROTEIN"/>
    <property type="match status" value="1"/>
</dbReference>
<dbReference type="FunFam" id="2.60.40.420:FF:000067">
    <property type="entry name" value="Cupredoxin superfamily protein"/>
    <property type="match status" value="3"/>
</dbReference>
<keyword evidence="10" id="KW-1015">Disulfide bond</keyword>
<dbReference type="SUPFAM" id="SSF49503">
    <property type="entry name" value="Cupredoxins"/>
    <property type="match status" value="3"/>
</dbReference>
<name>A0A2G2VVE4_CAPBA</name>
<evidence type="ECO:0000256" key="12">
    <source>
        <dbReference type="SAM" id="MobiDB-lite"/>
    </source>
</evidence>
<comment type="caution">
    <text evidence="14">The sequence shown here is derived from an EMBL/GenBank/DDBJ whole genome shotgun (WGS) entry which is preliminary data.</text>
</comment>
<keyword evidence="5" id="KW-0732">Signal</keyword>
<keyword evidence="8" id="KW-0186">Copper</keyword>
<evidence type="ECO:0000313" key="14">
    <source>
        <dbReference type="EMBL" id="PHT36960.1"/>
    </source>
</evidence>
<dbReference type="InterPro" id="IPR008972">
    <property type="entry name" value="Cupredoxin"/>
</dbReference>
<evidence type="ECO:0000256" key="4">
    <source>
        <dbReference type="ARBA" id="ARBA00022723"/>
    </source>
</evidence>
<evidence type="ECO:0000259" key="13">
    <source>
        <dbReference type="PROSITE" id="PS51485"/>
    </source>
</evidence>
<keyword evidence="7" id="KW-1133">Transmembrane helix</keyword>
<feature type="domain" description="Phytocyanin" evidence="13">
    <location>
        <begin position="233"/>
        <end position="333"/>
    </location>
</feature>
<evidence type="ECO:0000256" key="8">
    <source>
        <dbReference type="ARBA" id="ARBA00023008"/>
    </source>
</evidence>
<dbReference type="GO" id="GO:0009610">
    <property type="term" value="P:response to symbiotic fungus"/>
    <property type="evidence" value="ECO:0007669"/>
    <property type="project" value="UniProtKB-ARBA"/>
</dbReference>
<sequence length="383" mass="41785">MATEHWVGGEKGWALGVDYQAWAKDKVFKVGDTLVFKYTQGHHNVFKVNQTAFQNCIVPPPSEALTSGYDVITLVKPGKKWYICGIPTHCSDHKQKLVITVEDGAPAPAPIAPAPSMEYWVGGDKGWAIDVDYQAWAKGKNFKVGDKLVFKYTQGHHNVFKVNQTAFQNCIVPPPSEALTSGHDVITLAKPGKIWYICGFPTHCSDHKQKLVITVEGEAPAPAPVAPAPASPMEYWVGGDKGWAIDVDYQAWAKGKTFKIGDKLVFKYTKGHHNVFKVNQTSFKDCIIPPPSEGLTSGHDVITLAQPGKKWYICGFPTHCSDHNQKLAITVEGEAPVPAPTTTAPAPAPGTKDDSNHSNRVTMSAYKIFVGGVVLIWTILTLV</sequence>
<evidence type="ECO:0000256" key="1">
    <source>
        <dbReference type="ARBA" id="ARBA00004479"/>
    </source>
</evidence>
<evidence type="ECO:0000256" key="6">
    <source>
        <dbReference type="ARBA" id="ARBA00022982"/>
    </source>
</evidence>
<dbReference type="Pfam" id="PF02298">
    <property type="entry name" value="Cu_bind_like"/>
    <property type="match status" value="3"/>
</dbReference>
<dbReference type="PROSITE" id="PS51485">
    <property type="entry name" value="PHYTOCYANIN"/>
    <property type="match status" value="3"/>
</dbReference>
<gene>
    <name evidence="14" type="ORF">CQW23_24660</name>
</gene>
<evidence type="ECO:0000256" key="10">
    <source>
        <dbReference type="ARBA" id="ARBA00023157"/>
    </source>
</evidence>
<dbReference type="EMBL" id="MLFT02000010">
    <property type="protein sequence ID" value="PHT36960.1"/>
    <property type="molecule type" value="Genomic_DNA"/>
</dbReference>
<dbReference type="InterPro" id="IPR039391">
    <property type="entry name" value="Phytocyanin-like"/>
</dbReference>
<organism evidence="14 15">
    <name type="scientific">Capsicum baccatum</name>
    <name type="common">Peruvian pepper</name>
    <dbReference type="NCBI Taxonomy" id="33114"/>
    <lineage>
        <taxon>Eukaryota</taxon>
        <taxon>Viridiplantae</taxon>
        <taxon>Streptophyta</taxon>
        <taxon>Embryophyta</taxon>
        <taxon>Tracheophyta</taxon>
        <taxon>Spermatophyta</taxon>
        <taxon>Magnoliopsida</taxon>
        <taxon>eudicotyledons</taxon>
        <taxon>Gunneridae</taxon>
        <taxon>Pentapetalae</taxon>
        <taxon>asterids</taxon>
        <taxon>lamiids</taxon>
        <taxon>Solanales</taxon>
        <taxon>Solanaceae</taxon>
        <taxon>Solanoideae</taxon>
        <taxon>Capsiceae</taxon>
        <taxon>Capsicum</taxon>
    </lineage>
</organism>
<keyword evidence="4" id="KW-0479">Metal-binding</keyword>
<dbReference type="GO" id="GO:0046872">
    <property type="term" value="F:metal ion binding"/>
    <property type="evidence" value="ECO:0007669"/>
    <property type="project" value="UniProtKB-KW"/>
</dbReference>
<evidence type="ECO:0000256" key="5">
    <source>
        <dbReference type="ARBA" id="ARBA00022729"/>
    </source>
</evidence>
<keyword evidence="9" id="KW-0472">Membrane</keyword>
<comment type="subcellular location">
    <subcellularLocation>
        <location evidence="1">Membrane</location>
        <topology evidence="1">Single-pass type I membrane protein</topology>
    </subcellularLocation>
</comment>
<dbReference type="CDD" id="cd04216">
    <property type="entry name" value="Phytocyanin"/>
    <property type="match status" value="3"/>
</dbReference>
<evidence type="ECO:0000256" key="7">
    <source>
        <dbReference type="ARBA" id="ARBA00022989"/>
    </source>
</evidence>
<keyword evidence="15" id="KW-1185">Reference proteome</keyword>
<dbReference type="STRING" id="33114.A0A2G2VVE4"/>
<evidence type="ECO:0000256" key="11">
    <source>
        <dbReference type="ARBA" id="ARBA00023180"/>
    </source>
</evidence>
<keyword evidence="3" id="KW-0812">Transmembrane</keyword>
<evidence type="ECO:0000256" key="9">
    <source>
        <dbReference type="ARBA" id="ARBA00023136"/>
    </source>
</evidence>
<dbReference type="OrthoDB" id="687943at2759"/>
<dbReference type="Proteomes" id="UP000224567">
    <property type="component" value="Unassembled WGS sequence"/>
</dbReference>
<accession>A0A2G2VVE4</accession>
<dbReference type="GO" id="GO:0005886">
    <property type="term" value="C:plasma membrane"/>
    <property type="evidence" value="ECO:0007669"/>
    <property type="project" value="TreeGrafter"/>
</dbReference>
<reference evidence="15" key="2">
    <citation type="journal article" date="2017" name="J. Anim. Genet.">
        <title>Multiple reference genome sequences of hot pepper reveal the massive evolution of plant disease resistance genes by retroduplication.</title>
        <authorList>
            <person name="Kim S."/>
            <person name="Park J."/>
            <person name="Yeom S.-I."/>
            <person name="Kim Y.-M."/>
            <person name="Seo E."/>
            <person name="Kim K.-T."/>
            <person name="Kim M.-S."/>
            <person name="Lee J.M."/>
            <person name="Cheong K."/>
            <person name="Shin H.-S."/>
            <person name="Kim S.-B."/>
            <person name="Han K."/>
            <person name="Lee J."/>
            <person name="Park M."/>
            <person name="Lee H.-A."/>
            <person name="Lee H.-Y."/>
            <person name="Lee Y."/>
            <person name="Oh S."/>
            <person name="Lee J.H."/>
            <person name="Choi E."/>
            <person name="Choi E."/>
            <person name="Lee S.E."/>
            <person name="Jeon J."/>
            <person name="Kim H."/>
            <person name="Choi G."/>
            <person name="Song H."/>
            <person name="Lee J."/>
            <person name="Lee S.-C."/>
            <person name="Kwon J.-K."/>
            <person name="Lee H.-Y."/>
            <person name="Koo N."/>
            <person name="Hong Y."/>
            <person name="Kim R.W."/>
            <person name="Kang W.-H."/>
            <person name="Huh J.H."/>
            <person name="Kang B.-C."/>
            <person name="Yang T.-J."/>
            <person name="Lee Y.-H."/>
            <person name="Bennetzen J.L."/>
            <person name="Choi D."/>
        </authorList>
    </citation>
    <scope>NUCLEOTIDE SEQUENCE [LARGE SCALE GENOMIC DNA]</scope>
    <source>
        <strain evidence="15">cv. PBC81</strain>
    </source>
</reference>
<dbReference type="InterPro" id="IPR003245">
    <property type="entry name" value="Phytocyanin_dom"/>
</dbReference>
<dbReference type="AlphaFoldDB" id="A0A2G2VVE4"/>
<proteinExistence type="predicted"/>
<keyword evidence="6" id="KW-0249">Electron transport</keyword>
<evidence type="ECO:0000313" key="15">
    <source>
        <dbReference type="Proteomes" id="UP000224567"/>
    </source>
</evidence>
<dbReference type="GO" id="GO:0009055">
    <property type="term" value="F:electron transfer activity"/>
    <property type="evidence" value="ECO:0007669"/>
    <property type="project" value="InterPro"/>
</dbReference>
<evidence type="ECO:0000256" key="2">
    <source>
        <dbReference type="ARBA" id="ARBA00022448"/>
    </source>
</evidence>
<feature type="region of interest" description="Disordered" evidence="12">
    <location>
        <begin position="335"/>
        <end position="357"/>
    </location>
</feature>
<dbReference type="PANTHER" id="PTHR33021:SF533">
    <property type="entry name" value="PHYTOCYANIN DOMAIN-CONTAINING PROTEIN"/>
    <property type="match status" value="1"/>
</dbReference>
<protein>
    <recommendedName>
        <fullName evidence="13">Phytocyanin domain-containing protein</fullName>
    </recommendedName>
</protein>
<keyword evidence="11" id="KW-0325">Glycoprotein</keyword>
<feature type="domain" description="Phytocyanin" evidence="13">
    <location>
        <begin position="3"/>
        <end position="103"/>
    </location>
</feature>
<dbReference type="Gene3D" id="2.60.40.420">
    <property type="entry name" value="Cupredoxins - blue copper proteins"/>
    <property type="match status" value="3"/>
</dbReference>
<reference evidence="14 15" key="1">
    <citation type="journal article" date="2017" name="Genome Biol.">
        <title>New reference genome sequences of hot pepper reveal the massive evolution of plant disease-resistance genes by retroduplication.</title>
        <authorList>
            <person name="Kim S."/>
            <person name="Park J."/>
            <person name="Yeom S.I."/>
            <person name="Kim Y.M."/>
            <person name="Seo E."/>
            <person name="Kim K.T."/>
            <person name="Kim M.S."/>
            <person name="Lee J.M."/>
            <person name="Cheong K."/>
            <person name="Shin H.S."/>
            <person name="Kim S.B."/>
            <person name="Han K."/>
            <person name="Lee J."/>
            <person name="Park M."/>
            <person name="Lee H.A."/>
            <person name="Lee H.Y."/>
            <person name="Lee Y."/>
            <person name="Oh S."/>
            <person name="Lee J.H."/>
            <person name="Choi E."/>
            <person name="Choi E."/>
            <person name="Lee S.E."/>
            <person name="Jeon J."/>
            <person name="Kim H."/>
            <person name="Choi G."/>
            <person name="Song H."/>
            <person name="Lee J."/>
            <person name="Lee S.C."/>
            <person name="Kwon J.K."/>
            <person name="Lee H.Y."/>
            <person name="Koo N."/>
            <person name="Hong Y."/>
            <person name="Kim R.W."/>
            <person name="Kang W.H."/>
            <person name="Huh J.H."/>
            <person name="Kang B.C."/>
            <person name="Yang T.J."/>
            <person name="Lee Y.H."/>
            <person name="Bennetzen J.L."/>
            <person name="Choi D."/>
        </authorList>
    </citation>
    <scope>NUCLEOTIDE SEQUENCE [LARGE SCALE GENOMIC DNA]</scope>
    <source>
        <strain evidence="15">cv. PBC81</strain>
    </source>
</reference>
<keyword evidence="2" id="KW-0813">Transport</keyword>
<feature type="domain" description="Phytocyanin" evidence="13">
    <location>
        <begin position="117"/>
        <end position="217"/>
    </location>
</feature>